<evidence type="ECO:0000313" key="2">
    <source>
        <dbReference type="EMBL" id="TWI48010.1"/>
    </source>
</evidence>
<dbReference type="Pfam" id="PF00149">
    <property type="entry name" value="Metallophos"/>
    <property type="match status" value="1"/>
</dbReference>
<dbReference type="PANTHER" id="PTHR30337">
    <property type="entry name" value="COMPONENT OF ATP-DEPENDENT DSDNA EXONUCLEASE"/>
    <property type="match status" value="1"/>
</dbReference>
<organism evidence="2 3">
    <name type="scientific">Pseudomonas duriflava</name>
    <dbReference type="NCBI Taxonomy" id="459528"/>
    <lineage>
        <taxon>Bacteria</taxon>
        <taxon>Pseudomonadati</taxon>
        <taxon>Pseudomonadota</taxon>
        <taxon>Gammaproteobacteria</taxon>
        <taxon>Pseudomonadales</taxon>
        <taxon>Pseudomonadaceae</taxon>
        <taxon>Pseudomonas</taxon>
    </lineage>
</organism>
<dbReference type="EMBL" id="VLKY01000021">
    <property type="protein sequence ID" value="TWI48010.1"/>
    <property type="molecule type" value="Genomic_DNA"/>
</dbReference>
<dbReference type="PANTHER" id="PTHR30337:SF0">
    <property type="entry name" value="NUCLEASE SBCCD SUBUNIT D"/>
    <property type="match status" value="1"/>
</dbReference>
<dbReference type="InterPro" id="IPR029052">
    <property type="entry name" value="Metallo-depent_PP-like"/>
</dbReference>
<keyword evidence="3" id="KW-1185">Reference proteome</keyword>
<evidence type="ECO:0000259" key="1">
    <source>
        <dbReference type="Pfam" id="PF00149"/>
    </source>
</evidence>
<dbReference type="RefSeq" id="WP_145145467.1">
    <property type="nucleotide sequence ID" value="NZ_VLKY01000021.1"/>
</dbReference>
<gene>
    <name evidence="2" type="ORF">IQ22_04203</name>
</gene>
<dbReference type="SUPFAM" id="SSF56300">
    <property type="entry name" value="Metallo-dependent phosphatases"/>
    <property type="match status" value="1"/>
</dbReference>
<protein>
    <submittedName>
        <fullName evidence="2">Calcineurin-like phosphoesterase family protein</fullName>
    </submittedName>
</protein>
<comment type="caution">
    <text evidence="2">The sequence shown here is derived from an EMBL/GenBank/DDBJ whole genome shotgun (WGS) entry which is preliminary data.</text>
</comment>
<dbReference type="InterPro" id="IPR004843">
    <property type="entry name" value="Calcineurin-like_PHP"/>
</dbReference>
<dbReference type="Gene3D" id="3.60.21.10">
    <property type="match status" value="1"/>
</dbReference>
<feature type="domain" description="Calcineurin-like phosphoesterase" evidence="1">
    <location>
        <begin position="1"/>
        <end position="204"/>
    </location>
</feature>
<dbReference type="OrthoDB" id="8479161at2"/>
<dbReference type="Proteomes" id="UP000316905">
    <property type="component" value="Unassembled WGS sequence"/>
</dbReference>
<evidence type="ECO:0000313" key="3">
    <source>
        <dbReference type="Proteomes" id="UP000316905"/>
    </source>
</evidence>
<reference evidence="2 3" key="1">
    <citation type="journal article" date="2015" name="Stand. Genomic Sci.">
        <title>Genomic Encyclopedia of Bacterial and Archaeal Type Strains, Phase III: the genomes of soil and plant-associated and newly described type strains.</title>
        <authorList>
            <person name="Whitman W.B."/>
            <person name="Woyke T."/>
            <person name="Klenk H.P."/>
            <person name="Zhou Y."/>
            <person name="Lilburn T.G."/>
            <person name="Beck B.J."/>
            <person name="De Vos P."/>
            <person name="Vandamme P."/>
            <person name="Eisen J.A."/>
            <person name="Garrity G."/>
            <person name="Hugenholtz P."/>
            <person name="Kyrpides N.C."/>
        </authorList>
    </citation>
    <scope>NUCLEOTIDE SEQUENCE [LARGE SCALE GENOMIC DNA]</scope>
    <source>
        <strain evidence="2 3">CGMCC 1.6858</strain>
    </source>
</reference>
<sequence length="357" mass="39549">MTYGICSDVHLHNWSAFSRINEYGLNSRLVHILNEIRLAAEATKRAGGKTLYITGDLFHVRGSVAPSVLNPTIDLFTTLTREQGLVVRILAGNHDLESRDSNALSNACESLRTIPGIEVISTPALFHDDRVVMVPWYDRLDDVRQHIGECLAELVHQSEAVNAWTLMLHAPVDDVIAGLPNHGFQAAELAAYGFKQVFCGHYHNHKYFPGDVFSVGATTHQTWNDVGTRAGYLIVTDSGVAFHPSQAPRYMDFDICWDDATAAEYCRGNYVRLRLGEATSDEISHYRSRLEALGALGTFVQAIPLARSAVPSRRTQVASAPTLRESISQWIRDHSTEGEALEALCHDILTEAEAIRL</sequence>
<name>A0A562PV26_9PSED</name>
<dbReference type="AlphaFoldDB" id="A0A562PV26"/>
<dbReference type="InterPro" id="IPR050535">
    <property type="entry name" value="DNA_Repair-Maintenance_Comp"/>
</dbReference>
<accession>A0A562PV26</accession>
<proteinExistence type="predicted"/>
<dbReference type="GO" id="GO:0016787">
    <property type="term" value="F:hydrolase activity"/>
    <property type="evidence" value="ECO:0007669"/>
    <property type="project" value="InterPro"/>
</dbReference>